<keyword evidence="3 9" id="KW-0547">Nucleotide-binding</keyword>
<evidence type="ECO:0000256" key="5">
    <source>
        <dbReference type="ARBA" id="ARBA00022806"/>
    </source>
</evidence>
<reference evidence="14" key="1">
    <citation type="submission" date="2020-05" db="EMBL/GenBank/DDBJ databases">
        <title>Phylogenomic resolution of chytrid fungi.</title>
        <authorList>
            <person name="Stajich J.E."/>
            <person name="Amses K."/>
            <person name="Simmons R."/>
            <person name="Seto K."/>
            <person name="Myers J."/>
            <person name="Bonds A."/>
            <person name="Quandt C.A."/>
            <person name="Barry K."/>
            <person name="Liu P."/>
            <person name="Grigoriev I."/>
            <person name="Longcore J.E."/>
            <person name="James T.Y."/>
        </authorList>
    </citation>
    <scope>NUCLEOTIDE SEQUENCE</scope>
    <source>
        <strain evidence="14">JEL0513</strain>
    </source>
</reference>
<feature type="domain" description="Helicase C-terminal" evidence="12">
    <location>
        <begin position="430"/>
        <end position="575"/>
    </location>
</feature>
<proteinExistence type="inferred from homology"/>
<dbReference type="CDD" id="cd18787">
    <property type="entry name" value="SF2_C_DEAD"/>
    <property type="match status" value="1"/>
</dbReference>
<feature type="compositionally biased region" description="Polar residues" evidence="10">
    <location>
        <begin position="616"/>
        <end position="626"/>
    </location>
</feature>
<dbReference type="SMART" id="SM00490">
    <property type="entry name" value="HELICc"/>
    <property type="match status" value="1"/>
</dbReference>
<dbReference type="PROSITE" id="PS00039">
    <property type="entry name" value="DEAD_ATP_HELICASE"/>
    <property type="match status" value="1"/>
</dbReference>
<dbReference type="InterPro" id="IPR000629">
    <property type="entry name" value="RNA-helicase_DEAD-box_CS"/>
</dbReference>
<feature type="domain" description="DEAD-box RNA helicase Q" evidence="13">
    <location>
        <begin position="195"/>
        <end position="223"/>
    </location>
</feature>
<keyword evidence="15" id="KW-1185">Reference proteome</keyword>
<comment type="caution">
    <text evidence="14">The sequence shown here is derived from an EMBL/GenBank/DDBJ whole genome shotgun (WGS) entry which is preliminary data.</text>
</comment>
<dbReference type="InterPro" id="IPR014001">
    <property type="entry name" value="Helicase_ATP-bd"/>
</dbReference>
<evidence type="ECO:0000256" key="10">
    <source>
        <dbReference type="SAM" id="MobiDB-lite"/>
    </source>
</evidence>
<keyword evidence="4 9" id="KW-0378">Hydrolase</keyword>
<name>A0AAD5XHC0_9FUNG</name>
<dbReference type="GO" id="GO:0003676">
    <property type="term" value="F:nucleic acid binding"/>
    <property type="evidence" value="ECO:0007669"/>
    <property type="project" value="InterPro"/>
</dbReference>
<dbReference type="SMART" id="SM00487">
    <property type="entry name" value="DEXDc"/>
    <property type="match status" value="1"/>
</dbReference>
<dbReference type="InterPro" id="IPR001650">
    <property type="entry name" value="Helicase_C-like"/>
</dbReference>
<evidence type="ECO:0000256" key="7">
    <source>
        <dbReference type="ARBA" id="ARBA00023242"/>
    </source>
</evidence>
<evidence type="ECO:0000259" key="13">
    <source>
        <dbReference type="PROSITE" id="PS51195"/>
    </source>
</evidence>
<dbReference type="FunFam" id="3.40.50.300:FF:000079">
    <property type="entry name" value="probable ATP-dependent RNA helicase DDX17"/>
    <property type="match status" value="1"/>
</dbReference>
<evidence type="ECO:0000256" key="8">
    <source>
        <dbReference type="PROSITE-ProRule" id="PRU00552"/>
    </source>
</evidence>
<dbReference type="PROSITE" id="PS51195">
    <property type="entry name" value="Q_MOTIF"/>
    <property type="match status" value="1"/>
</dbReference>
<evidence type="ECO:0000313" key="14">
    <source>
        <dbReference type="EMBL" id="KAJ3136555.1"/>
    </source>
</evidence>
<evidence type="ECO:0000256" key="9">
    <source>
        <dbReference type="RuleBase" id="RU000492"/>
    </source>
</evidence>
<dbReference type="EMBL" id="JADGJH010000135">
    <property type="protein sequence ID" value="KAJ3136555.1"/>
    <property type="molecule type" value="Genomic_DNA"/>
</dbReference>
<evidence type="ECO:0000256" key="2">
    <source>
        <dbReference type="ARBA" id="ARBA00012552"/>
    </source>
</evidence>
<keyword evidence="5 9" id="KW-0347">Helicase</keyword>
<dbReference type="SUPFAM" id="SSF52540">
    <property type="entry name" value="P-loop containing nucleoside triphosphate hydrolases"/>
    <property type="match status" value="2"/>
</dbReference>
<accession>A0AAD5XHC0</accession>
<dbReference type="InterPro" id="IPR014014">
    <property type="entry name" value="RNA_helicase_DEAD_Q_motif"/>
</dbReference>
<feature type="compositionally biased region" description="Low complexity" evidence="10">
    <location>
        <begin position="22"/>
        <end position="36"/>
    </location>
</feature>
<feature type="region of interest" description="Disordered" evidence="10">
    <location>
        <begin position="578"/>
        <end position="684"/>
    </location>
</feature>
<keyword evidence="7" id="KW-0539">Nucleus</keyword>
<dbReference type="Pfam" id="PF00271">
    <property type="entry name" value="Helicase_C"/>
    <property type="match status" value="1"/>
</dbReference>
<dbReference type="Gene3D" id="3.40.50.300">
    <property type="entry name" value="P-loop containing nucleotide triphosphate hydrolases"/>
    <property type="match status" value="2"/>
</dbReference>
<evidence type="ECO:0000256" key="4">
    <source>
        <dbReference type="ARBA" id="ARBA00022801"/>
    </source>
</evidence>
<dbReference type="GO" id="GO:0016787">
    <property type="term" value="F:hydrolase activity"/>
    <property type="evidence" value="ECO:0007669"/>
    <property type="project" value="UniProtKB-KW"/>
</dbReference>
<gene>
    <name evidence="14" type="ORF">HK100_001594</name>
</gene>
<evidence type="ECO:0000256" key="6">
    <source>
        <dbReference type="ARBA" id="ARBA00022840"/>
    </source>
</evidence>
<dbReference type="Pfam" id="PF00270">
    <property type="entry name" value="DEAD"/>
    <property type="match status" value="1"/>
</dbReference>
<dbReference type="Proteomes" id="UP001211907">
    <property type="component" value="Unassembled WGS sequence"/>
</dbReference>
<feature type="compositionally biased region" description="Low complexity" evidence="10">
    <location>
        <begin position="55"/>
        <end position="65"/>
    </location>
</feature>
<dbReference type="EC" id="3.6.4.13" evidence="2"/>
<sequence length="684" mass="73781">MKRPFDESDSDNDDSHIRRKPAALALHSGPPAAAAAVDEEEDPLDAFMNANAQEAARPSSSAAPANGRLDLDANDDEDYIESYAKALKAKGIEIGATEMKPLDDDYNSDEEVYATARALDASDNSNNQANDFIGGKKDIEPLSRVDHSKINYIEIEKNLLQHHSDITALTDADVQRIRRELDMRVSGHDIAKPCISFAHFMFDDALLAAIAKAGFSKPTPIQQQAVPVGLSGRDLVAVSKTGSGKTAAFVWPMLVHMMDQPELERGDGPIGLVLAPTRELASQICVEAKKFGKAFGVRAAVVYGGASKTDQFKELRSGGVEIIVATPGRLIDLIKMKAVNLQRVSYLVLDEADRMFDLGFEPQVRSICNAIRPDRQTLLFSATFAKRVEKLARDVLTDPIRITIGNVGQSNTDVEQTVVVFPDDSYKWDWLTKRLRQFVEEGTVIIFIGRKAGVVELSENLNKNGFPCTAFHGDLMQYERDKVISDLKTQRVKVLVATDVAARGLDIKSVRTVVNFDVARDIDSHVHRCGRTGRAGEKGKAYTLITNSEDKFASELVTNFEESLVDVPPDLMTLAMKNSRFRGTRGGGYGGGSRGRGSSRGGRGGRGRGRGGIGFSNASSGGTNPNFVPIGGNSGGGRGTFTGNSRGGFGNRGGGTNSQSGGAGRGGGIQFQKSGSDWKSTTFR</sequence>
<evidence type="ECO:0000256" key="1">
    <source>
        <dbReference type="ARBA" id="ARBA00004123"/>
    </source>
</evidence>
<dbReference type="PANTHER" id="PTHR47958">
    <property type="entry name" value="ATP-DEPENDENT RNA HELICASE DBP3"/>
    <property type="match status" value="1"/>
</dbReference>
<dbReference type="InterPro" id="IPR011545">
    <property type="entry name" value="DEAD/DEAH_box_helicase_dom"/>
</dbReference>
<dbReference type="InterPro" id="IPR027417">
    <property type="entry name" value="P-loop_NTPase"/>
</dbReference>
<feature type="compositionally biased region" description="Polar residues" evidence="10">
    <location>
        <begin position="671"/>
        <end position="684"/>
    </location>
</feature>
<dbReference type="AlphaFoldDB" id="A0AAD5XHC0"/>
<evidence type="ECO:0000256" key="3">
    <source>
        <dbReference type="ARBA" id="ARBA00022741"/>
    </source>
</evidence>
<evidence type="ECO:0000259" key="12">
    <source>
        <dbReference type="PROSITE" id="PS51194"/>
    </source>
</evidence>
<evidence type="ECO:0000313" key="15">
    <source>
        <dbReference type="Proteomes" id="UP001211907"/>
    </source>
</evidence>
<feature type="domain" description="Helicase ATP-binding" evidence="11">
    <location>
        <begin position="226"/>
        <end position="402"/>
    </location>
</feature>
<feature type="compositionally biased region" description="Gly residues" evidence="10">
    <location>
        <begin position="632"/>
        <end position="669"/>
    </location>
</feature>
<evidence type="ECO:0000259" key="11">
    <source>
        <dbReference type="PROSITE" id="PS51192"/>
    </source>
</evidence>
<feature type="region of interest" description="Disordered" evidence="10">
    <location>
        <begin position="1"/>
        <end position="73"/>
    </location>
</feature>
<feature type="short sequence motif" description="Q motif" evidence="8">
    <location>
        <begin position="195"/>
        <end position="223"/>
    </location>
</feature>
<dbReference type="PROSITE" id="PS51192">
    <property type="entry name" value="HELICASE_ATP_BIND_1"/>
    <property type="match status" value="1"/>
</dbReference>
<dbReference type="PROSITE" id="PS51194">
    <property type="entry name" value="HELICASE_CTER"/>
    <property type="match status" value="1"/>
</dbReference>
<dbReference type="GO" id="GO:0003724">
    <property type="term" value="F:RNA helicase activity"/>
    <property type="evidence" value="ECO:0007669"/>
    <property type="project" value="UniProtKB-EC"/>
</dbReference>
<dbReference type="GO" id="GO:0005524">
    <property type="term" value="F:ATP binding"/>
    <property type="evidence" value="ECO:0007669"/>
    <property type="project" value="UniProtKB-KW"/>
</dbReference>
<comment type="subcellular location">
    <subcellularLocation>
        <location evidence="1">Nucleus</location>
    </subcellularLocation>
</comment>
<protein>
    <recommendedName>
        <fullName evidence="2">RNA helicase</fullName>
        <ecNumber evidence="2">3.6.4.13</ecNumber>
    </recommendedName>
</protein>
<feature type="compositionally biased region" description="Gly residues" evidence="10">
    <location>
        <begin position="584"/>
        <end position="602"/>
    </location>
</feature>
<comment type="similarity">
    <text evidence="9">Belongs to the DEAD box helicase family.</text>
</comment>
<dbReference type="GO" id="GO:0005634">
    <property type="term" value="C:nucleus"/>
    <property type="evidence" value="ECO:0007669"/>
    <property type="project" value="UniProtKB-SubCell"/>
</dbReference>
<organism evidence="14 15">
    <name type="scientific">Physocladia obscura</name>
    <dbReference type="NCBI Taxonomy" id="109957"/>
    <lineage>
        <taxon>Eukaryota</taxon>
        <taxon>Fungi</taxon>
        <taxon>Fungi incertae sedis</taxon>
        <taxon>Chytridiomycota</taxon>
        <taxon>Chytridiomycota incertae sedis</taxon>
        <taxon>Chytridiomycetes</taxon>
        <taxon>Chytridiales</taxon>
        <taxon>Chytriomycetaceae</taxon>
        <taxon>Physocladia</taxon>
    </lineage>
</organism>
<keyword evidence="6 9" id="KW-0067">ATP-binding</keyword>